<evidence type="ECO:0000256" key="6">
    <source>
        <dbReference type="ARBA" id="ARBA00022556"/>
    </source>
</evidence>
<reference evidence="14 15" key="1">
    <citation type="submission" date="2019-03" db="EMBL/GenBank/DDBJ databases">
        <title>Genomic Encyclopedia of Type Strains, Phase IV (KMG-IV): sequencing the most valuable type-strain genomes for metagenomic binning, comparative biology and taxonomic classification.</title>
        <authorList>
            <person name="Goeker M."/>
        </authorList>
    </citation>
    <scope>NUCLEOTIDE SEQUENCE [LARGE SCALE GENOMIC DNA]</scope>
    <source>
        <strain evidence="14 15">DSM 28403</strain>
    </source>
</reference>
<evidence type="ECO:0000256" key="9">
    <source>
        <dbReference type="ARBA" id="ARBA00022777"/>
    </source>
</evidence>
<evidence type="ECO:0000313" key="14">
    <source>
        <dbReference type="EMBL" id="TDQ59105.1"/>
    </source>
</evidence>
<gene>
    <name evidence="13" type="primary">lpxK</name>
    <name evidence="14" type="ORF">EDC45_0898</name>
</gene>
<evidence type="ECO:0000313" key="15">
    <source>
        <dbReference type="Proteomes" id="UP000295657"/>
    </source>
</evidence>
<dbReference type="EMBL" id="SNYQ01000002">
    <property type="protein sequence ID" value="TDQ59105.1"/>
    <property type="molecule type" value="Genomic_DNA"/>
</dbReference>
<proteinExistence type="inferred from homology"/>
<keyword evidence="7 13" id="KW-0808">Transferase</keyword>
<keyword evidence="9 13" id="KW-0418">Kinase</keyword>
<evidence type="ECO:0000256" key="8">
    <source>
        <dbReference type="ARBA" id="ARBA00022741"/>
    </source>
</evidence>
<evidence type="ECO:0000256" key="11">
    <source>
        <dbReference type="ARBA" id="ARBA00023098"/>
    </source>
</evidence>
<keyword evidence="5 13" id="KW-0444">Lipid biosynthesis</keyword>
<keyword evidence="6 13" id="KW-0441">Lipid A biosynthesis</keyword>
<keyword evidence="8 13" id="KW-0547">Nucleotide-binding</keyword>
<sequence length="328" mass="36707">MHFWYQNSKIAYLLLPFSCLFRAISAVRRLCFKAGIFASYRAPVPVIVVGNLSVGGNGKTPVVIWLAQQLSRKGLSVAVISRGYGSKAEHYPLWVTADTDPRRGGDEPVLIATRTGVPVVISANRQEAIELLLERGKPDLIISDDGLQHYRLQRDIEIVVMDAERGLGNGLLLPAGPLRELPQRLAEVDLVIGNGGTNAYTDCLMRLAAHYAVNLCRREKRLLSEFDEVVAIAGIGNPQRFFNMLKGLNIRLRDSHSFQDHQQFSPELLKKVEQNLPLFMTEKDAVKCRAFARENWWYVPVEAEIDGERTRALLEKISALCTKSEPKA</sequence>
<dbReference type="GO" id="GO:0005524">
    <property type="term" value="F:ATP binding"/>
    <property type="evidence" value="ECO:0007669"/>
    <property type="project" value="UniProtKB-UniRule"/>
</dbReference>
<dbReference type="Pfam" id="PF02606">
    <property type="entry name" value="LpxK"/>
    <property type="match status" value="1"/>
</dbReference>
<dbReference type="EC" id="2.7.1.130" evidence="3 13"/>
<dbReference type="Proteomes" id="UP000295657">
    <property type="component" value="Unassembled WGS sequence"/>
</dbReference>
<evidence type="ECO:0000256" key="12">
    <source>
        <dbReference type="ARBA" id="ARBA00029757"/>
    </source>
</evidence>
<accession>A0A4R6VBR7</accession>
<dbReference type="NCBIfam" id="TIGR00682">
    <property type="entry name" value="lpxK"/>
    <property type="match status" value="1"/>
</dbReference>
<dbReference type="GO" id="GO:0009245">
    <property type="term" value="P:lipid A biosynthetic process"/>
    <property type="evidence" value="ECO:0007669"/>
    <property type="project" value="UniProtKB-UniRule"/>
</dbReference>
<evidence type="ECO:0000256" key="2">
    <source>
        <dbReference type="ARBA" id="ARBA00004870"/>
    </source>
</evidence>
<organism evidence="14 15">
    <name type="scientific">Mesocricetibacter intestinalis</name>
    <dbReference type="NCBI Taxonomy" id="1521930"/>
    <lineage>
        <taxon>Bacteria</taxon>
        <taxon>Pseudomonadati</taxon>
        <taxon>Pseudomonadota</taxon>
        <taxon>Gammaproteobacteria</taxon>
        <taxon>Pasteurellales</taxon>
        <taxon>Pasteurellaceae</taxon>
        <taxon>Mesocricetibacter</taxon>
    </lineage>
</organism>
<dbReference type="GO" id="GO:0009029">
    <property type="term" value="F:lipid-A 4'-kinase activity"/>
    <property type="evidence" value="ECO:0007669"/>
    <property type="project" value="UniProtKB-UniRule"/>
</dbReference>
<keyword evidence="15" id="KW-1185">Reference proteome</keyword>
<comment type="catalytic activity">
    <reaction evidence="13">
        <text>a lipid A disaccharide + ATP = a lipid IVA + ADP + H(+)</text>
        <dbReference type="Rhea" id="RHEA:67840"/>
        <dbReference type="ChEBI" id="CHEBI:15378"/>
        <dbReference type="ChEBI" id="CHEBI:30616"/>
        <dbReference type="ChEBI" id="CHEBI:176343"/>
        <dbReference type="ChEBI" id="CHEBI:176425"/>
        <dbReference type="ChEBI" id="CHEBI:456216"/>
        <dbReference type="EC" id="2.7.1.130"/>
    </reaction>
</comment>
<evidence type="ECO:0000256" key="7">
    <source>
        <dbReference type="ARBA" id="ARBA00022679"/>
    </source>
</evidence>
<dbReference type="GO" id="GO:0009244">
    <property type="term" value="P:lipopolysaccharide core region biosynthetic process"/>
    <property type="evidence" value="ECO:0007669"/>
    <property type="project" value="TreeGrafter"/>
</dbReference>
<dbReference type="OrthoDB" id="9766423at2"/>
<dbReference type="InterPro" id="IPR027417">
    <property type="entry name" value="P-loop_NTPase"/>
</dbReference>
<feature type="binding site" evidence="13">
    <location>
        <begin position="53"/>
        <end position="60"/>
    </location>
    <ligand>
        <name>ATP</name>
        <dbReference type="ChEBI" id="CHEBI:30616"/>
    </ligand>
</feature>
<evidence type="ECO:0000256" key="10">
    <source>
        <dbReference type="ARBA" id="ARBA00022840"/>
    </source>
</evidence>
<evidence type="ECO:0000256" key="1">
    <source>
        <dbReference type="ARBA" id="ARBA00002274"/>
    </source>
</evidence>
<evidence type="ECO:0000256" key="4">
    <source>
        <dbReference type="ARBA" id="ARBA00016436"/>
    </source>
</evidence>
<comment type="pathway">
    <text evidence="2 13">Glycolipid biosynthesis; lipid IV(A) biosynthesis; lipid IV(A) from (3R)-3-hydroxytetradecanoyl-[acyl-carrier-protein] and UDP-N-acetyl-alpha-D-glucosamine: step 6/6.</text>
</comment>
<dbReference type="RefSeq" id="WP_133543863.1">
    <property type="nucleotide sequence ID" value="NZ_SNYQ01000002.1"/>
</dbReference>
<comment type="caution">
    <text evidence="14">The sequence shown here is derived from an EMBL/GenBank/DDBJ whole genome shotgun (WGS) entry which is preliminary data.</text>
</comment>
<comment type="function">
    <text evidence="1 13">Transfers the gamma-phosphate of ATP to the 4'-position of a tetraacyldisaccharide 1-phosphate intermediate (termed DS-1-P) to form tetraacyldisaccharide 1,4'-bis-phosphate (lipid IVA).</text>
</comment>
<dbReference type="SUPFAM" id="SSF52540">
    <property type="entry name" value="P-loop containing nucleoside triphosphate hydrolases"/>
    <property type="match status" value="1"/>
</dbReference>
<comment type="similarity">
    <text evidence="13">Belongs to the LpxK family.</text>
</comment>
<dbReference type="HAMAP" id="MF_00409">
    <property type="entry name" value="LpxK"/>
    <property type="match status" value="1"/>
</dbReference>
<dbReference type="PANTHER" id="PTHR42724">
    <property type="entry name" value="TETRAACYLDISACCHARIDE 4'-KINASE"/>
    <property type="match status" value="1"/>
</dbReference>
<evidence type="ECO:0000256" key="13">
    <source>
        <dbReference type="HAMAP-Rule" id="MF_00409"/>
    </source>
</evidence>
<evidence type="ECO:0000256" key="3">
    <source>
        <dbReference type="ARBA" id="ARBA00012071"/>
    </source>
</evidence>
<keyword evidence="10 13" id="KW-0067">ATP-binding</keyword>
<dbReference type="InterPro" id="IPR003758">
    <property type="entry name" value="LpxK"/>
</dbReference>
<dbReference type="GO" id="GO:0005886">
    <property type="term" value="C:plasma membrane"/>
    <property type="evidence" value="ECO:0007669"/>
    <property type="project" value="TreeGrafter"/>
</dbReference>
<evidence type="ECO:0000256" key="5">
    <source>
        <dbReference type="ARBA" id="ARBA00022516"/>
    </source>
</evidence>
<dbReference type="AlphaFoldDB" id="A0A4R6VBR7"/>
<keyword evidence="11 13" id="KW-0443">Lipid metabolism</keyword>
<dbReference type="PANTHER" id="PTHR42724:SF1">
    <property type="entry name" value="TETRAACYLDISACCHARIDE 4'-KINASE, MITOCHONDRIAL-RELATED"/>
    <property type="match status" value="1"/>
</dbReference>
<dbReference type="UniPathway" id="UPA00359">
    <property type="reaction ID" value="UER00482"/>
</dbReference>
<name>A0A4R6VBR7_9PAST</name>
<protein>
    <recommendedName>
        <fullName evidence="4 13">Tetraacyldisaccharide 4'-kinase</fullName>
        <ecNumber evidence="3 13">2.7.1.130</ecNumber>
    </recommendedName>
    <alternativeName>
        <fullName evidence="12 13">Lipid A 4'-kinase</fullName>
    </alternativeName>
</protein>